<dbReference type="GO" id="GO:0030246">
    <property type="term" value="F:carbohydrate binding"/>
    <property type="evidence" value="ECO:0007669"/>
    <property type="project" value="InterPro"/>
</dbReference>
<dbReference type="EMBL" id="BONK01000001">
    <property type="protein sequence ID" value="GIG19418.1"/>
    <property type="molecule type" value="Genomic_DNA"/>
</dbReference>
<dbReference type="InterPro" id="IPR008183">
    <property type="entry name" value="Aldose_1/G6P_1-epimerase"/>
</dbReference>
<dbReference type="GO" id="GO:0016853">
    <property type="term" value="F:isomerase activity"/>
    <property type="evidence" value="ECO:0007669"/>
    <property type="project" value="InterPro"/>
</dbReference>
<name>A0A919TY75_9CELL</name>
<dbReference type="InterPro" id="IPR014718">
    <property type="entry name" value="GH-type_carb-bd"/>
</dbReference>
<proteinExistence type="predicted"/>
<evidence type="ECO:0000256" key="1">
    <source>
        <dbReference type="SAM" id="MobiDB-lite"/>
    </source>
</evidence>
<protein>
    <submittedName>
        <fullName evidence="2">Aldose 1-epimerase</fullName>
    </submittedName>
</protein>
<accession>A0A919TY75</accession>
<dbReference type="GO" id="GO:0005975">
    <property type="term" value="P:carbohydrate metabolic process"/>
    <property type="evidence" value="ECO:0007669"/>
    <property type="project" value="InterPro"/>
</dbReference>
<feature type="compositionally biased region" description="Low complexity" evidence="1">
    <location>
        <begin position="1"/>
        <end position="15"/>
    </location>
</feature>
<dbReference type="Pfam" id="PF01263">
    <property type="entry name" value="Aldose_epim"/>
    <property type="match status" value="1"/>
</dbReference>
<dbReference type="InterPro" id="IPR011013">
    <property type="entry name" value="Gal_mutarotase_sf_dom"/>
</dbReference>
<sequence length="333" mass="35858">MPGGHPTPRGGHPEPSTTTTRPEAGPVVGRTPPSGRQHRITWRDHEAVVTQVGAGLRECVLDGRPVVDGFDVDERAPDGRGQVLAPFPNRLAGGRYTFGGRTCQVAVDEPERGNAIHGMVRWLDWTEVSWTEHDVVLGCVLRPQPGYAWELTLQLGYHLSAEGLTVASSVRNTGVEPAPFGMGFHPYLGLGVPVDALELLVPAQTHFPVPADRDERPTPVDVTGSHLDFRTPRAVGPEILDTVFGELARGDDGRAVVHLADPVGGQGVRLWVDDAFGYLMVYTADGVEPAERRRRSVAIEPMTCPPHALRSGADLVTLEPGATWRGTWGLATG</sequence>
<dbReference type="CDD" id="cd09022">
    <property type="entry name" value="Aldose_epim_Ec_YihR"/>
    <property type="match status" value="1"/>
</dbReference>
<feature type="region of interest" description="Disordered" evidence="1">
    <location>
        <begin position="208"/>
        <end position="227"/>
    </location>
</feature>
<organism evidence="2 3">
    <name type="scientific">Cellulomonas chitinilytica</name>
    <dbReference type="NCBI Taxonomy" id="398759"/>
    <lineage>
        <taxon>Bacteria</taxon>
        <taxon>Bacillati</taxon>
        <taxon>Actinomycetota</taxon>
        <taxon>Actinomycetes</taxon>
        <taxon>Micrococcales</taxon>
        <taxon>Cellulomonadaceae</taxon>
        <taxon>Cellulomonas</taxon>
    </lineage>
</organism>
<dbReference type="AlphaFoldDB" id="A0A919TY75"/>
<evidence type="ECO:0000313" key="3">
    <source>
        <dbReference type="Proteomes" id="UP000632740"/>
    </source>
</evidence>
<reference evidence="2" key="1">
    <citation type="submission" date="2021-01" db="EMBL/GenBank/DDBJ databases">
        <title>Whole genome shotgun sequence of Cellulomonas chitinilytica NBRC 110799.</title>
        <authorList>
            <person name="Komaki H."/>
            <person name="Tamura T."/>
        </authorList>
    </citation>
    <scope>NUCLEOTIDE SEQUENCE</scope>
    <source>
        <strain evidence="2">NBRC 110799</strain>
    </source>
</reference>
<dbReference type="SUPFAM" id="SSF74650">
    <property type="entry name" value="Galactose mutarotase-like"/>
    <property type="match status" value="1"/>
</dbReference>
<comment type="caution">
    <text evidence="2">The sequence shown here is derived from an EMBL/GenBank/DDBJ whole genome shotgun (WGS) entry which is preliminary data.</text>
</comment>
<evidence type="ECO:0000313" key="2">
    <source>
        <dbReference type="EMBL" id="GIG19418.1"/>
    </source>
</evidence>
<dbReference type="Proteomes" id="UP000632740">
    <property type="component" value="Unassembled WGS sequence"/>
</dbReference>
<dbReference type="InterPro" id="IPR037480">
    <property type="entry name" value="YihR-like"/>
</dbReference>
<feature type="region of interest" description="Disordered" evidence="1">
    <location>
        <begin position="1"/>
        <end position="37"/>
    </location>
</feature>
<gene>
    <name evidence="2" type="primary">galM</name>
    <name evidence="2" type="ORF">Cch01nite_01420</name>
</gene>
<dbReference type="Gene3D" id="2.70.98.10">
    <property type="match status" value="1"/>
</dbReference>
<keyword evidence="3" id="KW-1185">Reference proteome</keyword>